<comment type="caution">
    <text evidence="1">The sequence shown here is derived from an EMBL/GenBank/DDBJ whole genome shotgun (WGS) entry which is preliminary data.</text>
</comment>
<sequence>MTTVLLLMLAAAAVLLMVQFGLDTQNLPQKPADVLTDESYVLVALLAMVVIAGLATAVLLYVAPQ</sequence>
<protein>
    <submittedName>
        <fullName evidence="1">Uncharacterized protein</fullName>
    </submittedName>
</protein>
<dbReference type="EMBL" id="BJXL01000027">
    <property type="protein sequence ID" value="GEM82972.1"/>
    <property type="molecule type" value="Genomic_DNA"/>
</dbReference>
<organism evidence="1 2">
    <name type="scientific">Meiothermus hypogaeus NBRC 106114</name>
    <dbReference type="NCBI Taxonomy" id="1227553"/>
    <lineage>
        <taxon>Bacteria</taxon>
        <taxon>Thermotogati</taxon>
        <taxon>Deinococcota</taxon>
        <taxon>Deinococci</taxon>
        <taxon>Thermales</taxon>
        <taxon>Thermaceae</taxon>
        <taxon>Meiothermus</taxon>
    </lineage>
</organism>
<proteinExistence type="predicted"/>
<reference evidence="1 2" key="1">
    <citation type="submission" date="2019-07" db="EMBL/GenBank/DDBJ databases">
        <title>Whole genome shotgun sequence of Meiothermus hypogaeus NBRC 106114.</title>
        <authorList>
            <person name="Hosoyama A."/>
            <person name="Uohara A."/>
            <person name="Ohji S."/>
            <person name="Ichikawa N."/>
        </authorList>
    </citation>
    <scope>NUCLEOTIDE SEQUENCE [LARGE SCALE GENOMIC DNA]</scope>
    <source>
        <strain evidence="1 2">NBRC 106114</strain>
    </source>
</reference>
<dbReference type="AlphaFoldDB" id="A0A511R293"/>
<evidence type="ECO:0000313" key="2">
    <source>
        <dbReference type="Proteomes" id="UP000321197"/>
    </source>
</evidence>
<dbReference type="Proteomes" id="UP000321197">
    <property type="component" value="Unassembled WGS sequence"/>
</dbReference>
<accession>A0A511R293</accession>
<evidence type="ECO:0000313" key="1">
    <source>
        <dbReference type="EMBL" id="GEM82972.1"/>
    </source>
</evidence>
<gene>
    <name evidence="1" type="ORF">MHY01S_11380</name>
</gene>
<dbReference type="RefSeq" id="WP_147075302.1">
    <property type="nucleotide sequence ID" value="NZ_BJXL01000027.1"/>
</dbReference>
<name>A0A511R293_9DEIN</name>